<dbReference type="OrthoDB" id="1326213at2759"/>
<comment type="caution">
    <text evidence="4">The sequence shown here is derived from an EMBL/GenBank/DDBJ whole genome shotgun (WGS) entry which is preliminary data.</text>
</comment>
<dbReference type="InterPro" id="IPR009027">
    <property type="entry name" value="Ribosomal_bL9/RNase_H1_N"/>
</dbReference>
<dbReference type="InterPro" id="IPR037056">
    <property type="entry name" value="RNase_H1_N_sf"/>
</dbReference>
<keyword evidence="1" id="KW-0175">Coiled coil</keyword>
<sequence length="372" mass="43049">MERVYFGKQNLIFYPPSNLSFRVKPETKIDRPQRCLIDNLWIAYNKIPRDNSYFISVVNSLSHYFTDKNEDKKFRFYVVIQGRVQGVFQTWIEVIDSIRDFPTPLFKGFDELNEALDYARGTLGPNYFISPALRQISRPPLQYNIQKDTDKIIFCDHCSSMTEGFKRQNQTIERLEIEKGKMTQHIQSLQERIRLLLEKTDQTKQLKSSPSHYKMDKTGVHSPMNVERAIVPAKGTASPVQTVAGKDSSNPLMVDTLPKSVRILPASFNTIAETSKKTKGFLQKRKKNKRIEKIIKSSLYKLLTEKTKEVIQEKIIRENPEPDPVDSDQEDIESRSDENDLSLDQFNQHYDPNEDDDSGMSFDSVALHNLDT</sequence>
<dbReference type="SUPFAM" id="SSF55658">
    <property type="entry name" value="L9 N-domain-like"/>
    <property type="match status" value="1"/>
</dbReference>
<evidence type="ECO:0000256" key="2">
    <source>
        <dbReference type="SAM" id="MobiDB-lite"/>
    </source>
</evidence>
<evidence type="ECO:0000313" key="4">
    <source>
        <dbReference type="EMBL" id="KAG5632330.1"/>
    </source>
</evidence>
<keyword evidence="5" id="KW-1185">Reference proteome</keyword>
<feature type="coiled-coil region" evidence="1">
    <location>
        <begin position="172"/>
        <end position="206"/>
    </location>
</feature>
<proteinExistence type="predicted"/>
<dbReference type="InterPro" id="IPR011320">
    <property type="entry name" value="RNase_H1_N"/>
</dbReference>
<reference evidence="4 5" key="1">
    <citation type="submission" date="2020-09" db="EMBL/GenBank/DDBJ databases">
        <title>De no assembly of potato wild relative species, Solanum commersonii.</title>
        <authorList>
            <person name="Cho K."/>
        </authorList>
    </citation>
    <scope>NUCLEOTIDE SEQUENCE [LARGE SCALE GENOMIC DNA]</scope>
    <source>
        <strain evidence="4">LZ3.2</strain>
        <tissue evidence="4">Leaf</tissue>
    </source>
</reference>
<evidence type="ECO:0000259" key="3">
    <source>
        <dbReference type="Pfam" id="PF01693"/>
    </source>
</evidence>
<organism evidence="4 5">
    <name type="scientific">Solanum commersonii</name>
    <name type="common">Commerson's wild potato</name>
    <name type="synonym">Commerson's nightshade</name>
    <dbReference type="NCBI Taxonomy" id="4109"/>
    <lineage>
        <taxon>Eukaryota</taxon>
        <taxon>Viridiplantae</taxon>
        <taxon>Streptophyta</taxon>
        <taxon>Embryophyta</taxon>
        <taxon>Tracheophyta</taxon>
        <taxon>Spermatophyta</taxon>
        <taxon>Magnoliopsida</taxon>
        <taxon>eudicotyledons</taxon>
        <taxon>Gunneridae</taxon>
        <taxon>Pentapetalae</taxon>
        <taxon>asterids</taxon>
        <taxon>lamiids</taxon>
        <taxon>Solanales</taxon>
        <taxon>Solanaceae</taxon>
        <taxon>Solanoideae</taxon>
        <taxon>Solaneae</taxon>
        <taxon>Solanum</taxon>
    </lineage>
</organism>
<protein>
    <recommendedName>
        <fullName evidence="3">Ribonuclease H1 N-terminal domain-containing protein</fullName>
    </recommendedName>
</protein>
<name>A0A9J6B6V3_SOLCO</name>
<dbReference type="Gene3D" id="3.40.970.10">
    <property type="entry name" value="Ribonuclease H1, N-terminal domain"/>
    <property type="match status" value="1"/>
</dbReference>
<dbReference type="EMBL" id="JACXVP010000001">
    <property type="protein sequence ID" value="KAG5632330.1"/>
    <property type="molecule type" value="Genomic_DNA"/>
</dbReference>
<dbReference type="Pfam" id="PF01693">
    <property type="entry name" value="Cauli_VI"/>
    <property type="match status" value="1"/>
</dbReference>
<dbReference type="Proteomes" id="UP000824120">
    <property type="component" value="Chromosome 1"/>
</dbReference>
<evidence type="ECO:0000313" key="5">
    <source>
        <dbReference type="Proteomes" id="UP000824120"/>
    </source>
</evidence>
<accession>A0A9J6B6V3</accession>
<dbReference type="AlphaFoldDB" id="A0A9J6B6V3"/>
<evidence type="ECO:0000256" key="1">
    <source>
        <dbReference type="SAM" id="Coils"/>
    </source>
</evidence>
<feature type="region of interest" description="Disordered" evidence="2">
    <location>
        <begin position="313"/>
        <end position="372"/>
    </location>
</feature>
<feature type="compositionally biased region" description="Acidic residues" evidence="2">
    <location>
        <begin position="321"/>
        <end position="331"/>
    </location>
</feature>
<feature type="domain" description="Ribonuclease H1 N-terminal" evidence="3">
    <location>
        <begin position="75"/>
        <end position="118"/>
    </location>
</feature>
<gene>
    <name evidence="4" type="ORF">H5410_004047</name>
</gene>